<proteinExistence type="predicted"/>
<gene>
    <name evidence="1" type="ORF">TU35_001935</name>
</gene>
<accession>A0ACC6UZB3</accession>
<name>A0ACC6UZB3_9CREN</name>
<evidence type="ECO:0000313" key="2">
    <source>
        <dbReference type="Proteomes" id="UP000033636"/>
    </source>
</evidence>
<sequence length="108" mass="12019">MSVVQKFKCPVCGVEFDYALTQQLAEAYNRGEAVALSLTCPNGHAFATVLKKAEEELVDCEIRDWDRFAVLPPRQQQVVLEAIQSGRVSPSLRALLRRLRDAGIVICT</sequence>
<dbReference type="EMBL" id="JZWT02000004">
    <property type="protein sequence ID" value="MFB6490001.1"/>
    <property type="molecule type" value="Genomic_DNA"/>
</dbReference>
<comment type="caution">
    <text evidence="1">The sequence shown here is derived from an EMBL/GenBank/DDBJ whole genome shotgun (WGS) entry which is preliminary data.</text>
</comment>
<evidence type="ECO:0000313" key="1">
    <source>
        <dbReference type="EMBL" id="MFB6490001.1"/>
    </source>
</evidence>
<dbReference type="Proteomes" id="UP000033636">
    <property type="component" value="Unassembled WGS sequence"/>
</dbReference>
<organism evidence="1 2">
    <name type="scientific">Thermoproteus sp. AZ2</name>
    <dbReference type="NCBI Taxonomy" id="1609232"/>
    <lineage>
        <taxon>Archaea</taxon>
        <taxon>Thermoproteota</taxon>
        <taxon>Thermoprotei</taxon>
        <taxon>Thermoproteales</taxon>
        <taxon>Thermoproteaceae</taxon>
        <taxon>Thermoproteus</taxon>
    </lineage>
</organism>
<reference evidence="1" key="1">
    <citation type="submission" date="2024-07" db="EMBL/GenBank/DDBJ databases">
        <title>Metagenome and Metagenome-Assembled Genomes of Archaea from a hot spring from the geothermal field of Los Azufres, Mexico.</title>
        <authorList>
            <person name="Marin-Paredes R."/>
            <person name="Martinez-Romero E."/>
            <person name="Servin-Garciduenas L.E."/>
        </authorList>
    </citation>
    <scope>NUCLEOTIDE SEQUENCE</scope>
</reference>
<protein>
    <submittedName>
        <fullName evidence="1">Uncharacterized protein</fullName>
    </submittedName>
</protein>